<name>A0ABP8HYN5_9BACT</name>
<dbReference type="SUPFAM" id="SSF49464">
    <property type="entry name" value="Carboxypeptidase regulatory domain-like"/>
    <property type="match status" value="1"/>
</dbReference>
<protein>
    <recommendedName>
        <fullName evidence="4">Carboxypeptidase-like regulatory domain-containing protein</fullName>
    </recommendedName>
</protein>
<dbReference type="Pfam" id="PF13715">
    <property type="entry name" value="CarbopepD_reg_2"/>
    <property type="match status" value="1"/>
</dbReference>
<evidence type="ECO:0000313" key="3">
    <source>
        <dbReference type="Proteomes" id="UP001501153"/>
    </source>
</evidence>
<evidence type="ECO:0000256" key="1">
    <source>
        <dbReference type="SAM" id="MobiDB-lite"/>
    </source>
</evidence>
<keyword evidence="3" id="KW-1185">Reference proteome</keyword>
<evidence type="ECO:0000313" key="2">
    <source>
        <dbReference type="EMBL" id="GAA4347613.1"/>
    </source>
</evidence>
<feature type="region of interest" description="Disordered" evidence="1">
    <location>
        <begin position="99"/>
        <end position="125"/>
    </location>
</feature>
<dbReference type="InterPro" id="IPR008969">
    <property type="entry name" value="CarboxyPept-like_regulatory"/>
</dbReference>
<organism evidence="2 3">
    <name type="scientific">Hymenobacter saemangeumensis</name>
    <dbReference type="NCBI Taxonomy" id="1084522"/>
    <lineage>
        <taxon>Bacteria</taxon>
        <taxon>Pseudomonadati</taxon>
        <taxon>Bacteroidota</taxon>
        <taxon>Cytophagia</taxon>
        <taxon>Cytophagales</taxon>
        <taxon>Hymenobacteraceae</taxon>
        <taxon>Hymenobacter</taxon>
    </lineage>
</organism>
<reference evidence="3" key="1">
    <citation type="journal article" date="2019" name="Int. J. Syst. Evol. Microbiol.">
        <title>The Global Catalogue of Microorganisms (GCM) 10K type strain sequencing project: providing services to taxonomists for standard genome sequencing and annotation.</title>
        <authorList>
            <consortium name="The Broad Institute Genomics Platform"/>
            <consortium name="The Broad Institute Genome Sequencing Center for Infectious Disease"/>
            <person name="Wu L."/>
            <person name="Ma J."/>
        </authorList>
    </citation>
    <scope>NUCLEOTIDE SEQUENCE [LARGE SCALE GENOMIC DNA]</scope>
    <source>
        <strain evidence="3">JCM 17923</strain>
    </source>
</reference>
<evidence type="ECO:0008006" key="4">
    <source>
        <dbReference type="Google" id="ProtNLM"/>
    </source>
</evidence>
<dbReference type="Proteomes" id="UP001501153">
    <property type="component" value="Unassembled WGS sequence"/>
</dbReference>
<dbReference type="RefSeq" id="WP_345233129.1">
    <property type="nucleotide sequence ID" value="NZ_BAABGZ010000008.1"/>
</dbReference>
<accession>A0ABP8HYN5</accession>
<proteinExistence type="predicted"/>
<dbReference type="Gene3D" id="2.60.40.1120">
    <property type="entry name" value="Carboxypeptidase-like, regulatory domain"/>
    <property type="match status" value="1"/>
</dbReference>
<gene>
    <name evidence="2" type="ORF">GCM10023185_02790</name>
</gene>
<dbReference type="EMBL" id="BAABGZ010000008">
    <property type="protein sequence ID" value="GAA4347613.1"/>
    <property type="molecule type" value="Genomic_DNA"/>
</dbReference>
<comment type="caution">
    <text evidence="2">The sequence shown here is derived from an EMBL/GenBank/DDBJ whole genome shotgun (WGS) entry which is preliminary data.</text>
</comment>
<sequence length="237" mass="25544">MATPSFTPSIPQPCPKQWADMSPTEAGRFCGSCQTEVVDFARMSDAEVLAYLSARRGQHVCGRLVGQAVLPQVYKPSSAPRRWLLAALALFGWQVQAASAGPPAPEPLPRLEEGQGSKPGKPGNQVTVRGQVLDDRDGKPVAGVRVLINDTNFGTTTDEQGNFELVMAPGWAPIKSGKLNLQFIGSPFDFEKQTVKLNTRSQAKPAALKVTMKSIPDRGQVVGRMMMPEPPVKPPRG</sequence>